<feature type="chain" id="PRO_5045199242" evidence="2">
    <location>
        <begin position="23"/>
        <end position="101"/>
    </location>
</feature>
<feature type="region of interest" description="Disordered" evidence="1">
    <location>
        <begin position="45"/>
        <end position="79"/>
    </location>
</feature>
<proteinExistence type="predicted"/>
<evidence type="ECO:0000313" key="3">
    <source>
        <dbReference type="EMBL" id="KAG0289398.1"/>
    </source>
</evidence>
<gene>
    <name evidence="3" type="ORF">BGZ96_007048</name>
</gene>
<dbReference type="EMBL" id="JAAAIM010000350">
    <property type="protein sequence ID" value="KAG0289398.1"/>
    <property type="molecule type" value="Genomic_DNA"/>
</dbReference>
<evidence type="ECO:0000256" key="2">
    <source>
        <dbReference type="SAM" id="SignalP"/>
    </source>
</evidence>
<evidence type="ECO:0000256" key="1">
    <source>
        <dbReference type="SAM" id="MobiDB-lite"/>
    </source>
</evidence>
<reference evidence="3 4" key="1">
    <citation type="journal article" date="2020" name="Fungal Divers.">
        <title>Resolving the Mortierellaceae phylogeny through synthesis of multi-gene phylogenetics and phylogenomics.</title>
        <authorList>
            <person name="Vandepol N."/>
            <person name="Liber J."/>
            <person name="Desiro A."/>
            <person name="Na H."/>
            <person name="Kennedy M."/>
            <person name="Barry K."/>
            <person name="Grigoriev I.V."/>
            <person name="Miller A.N."/>
            <person name="O'Donnell K."/>
            <person name="Stajich J.E."/>
            <person name="Bonito G."/>
        </authorList>
    </citation>
    <scope>NUCLEOTIDE SEQUENCE [LARGE SCALE GENOMIC DNA]</scope>
    <source>
        <strain evidence="3 4">AD045</strain>
    </source>
</reference>
<keyword evidence="4" id="KW-1185">Reference proteome</keyword>
<evidence type="ECO:0000313" key="4">
    <source>
        <dbReference type="Proteomes" id="UP001194696"/>
    </source>
</evidence>
<accession>A0ABQ7K3C4</accession>
<dbReference type="Proteomes" id="UP001194696">
    <property type="component" value="Unassembled WGS sequence"/>
</dbReference>
<keyword evidence="2" id="KW-0732">Signal</keyword>
<comment type="caution">
    <text evidence="3">The sequence shown here is derived from an EMBL/GenBank/DDBJ whole genome shotgun (WGS) entry which is preliminary data.</text>
</comment>
<name>A0ABQ7K3C4_9FUNG</name>
<sequence>MKSNIILTLTVVLGLLAASSTAAPINNGALAGVVVPGKPGSIGTNGVVVPGKPGSSHPAIAGVPLRPPPPPKSEKPKRAFEAEAGVVVPGKPGSIGTNGVV</sequence>
<protein>
    <submittedName>
        <fullName evidence="3">Uncharacterized protein</fullName>
    </submittedName>
</protein>
<feature type="non-terminal residue" evidence="3">
    <location>
        <position position="101"/>
    </location>
</feature>
<organism evidence="3 4">
    <name type="scientific">Linnemannia gamsii</name>
    <dbReference type="NCBI Taxonomy" id="64522"/>
    <lineage>
        <taxon>Eukaryota</taxon>
        <taxon>Fungi</taxon>
        <taxon>Fungi incertae sedis</taxon>
        <taxon>Mucoromycota</taxon>
        <taxon>Mortierellomycotina</taxon>
        <taxon>Mortierellomycetes</taxon>
        <taxon>Mortierellales</taxon>
        <taxon>Mortierellaceae</taxon>
        <taxon>Linnemannia</taxon>
    </lineage>
</organism>
<feature type="signal peptide" evidence="2">
    <location>
        <begin position="1"/>
        <end position="22"/>
    </location>
</feature>